<sequence length="920" mass="100056">MKMSAHGKGSLLSLMASMGVVLTLAALGAGCEGCKSYFEPENNLEVYEGAAPEEVAYPSYCQGVELSRQGAEPFERVDIDLQVFDVDVEGPKPREELFAVKIIFGEAPEESYVLPVYYDVEAGHHFFISPFHPDLRSGGEVTLRFDDGETSCEEEFVWEVSPLPPNFGALEAMLESSTALSIELLATYGLTVDEVLNGEPEEIPVMAIPLAVQAWSVGHPDNPESLLAMMRRGEFPGDVSAEDLELASAVIAKSGMGEAIEQARLDLAQLEAESEVELRFTERRPSEGMVLGEDLGQRRQPLCNMLASKMEVEISNATELSYYMRKAQISEAMGARIAPVAGAVGVMSVVPGLAGAGAVVGVALAVDKFIRDWHAKTYPRHLINGEVRTYVASFKEDFQAAEVWDGYYVDAHAPGWDFTYDFLKGVFDLALAIVGPGQVLVKGKSAIALFKDDLDKFSSYADAFGQNAVDFLGGQLAGSHYLKEAFHRSGICKVNPGPWEGIKLNPESTQVNSEYRGGIGSRANGPDVAAGFCSDGPMVTSKQMYEPRNSEGGMIRVSASGAASDFPPMSNEQTSRWEGAVSIVPIRVVMETPNVMGLPGQRVRLEGHIENANDPSGIWEVVMGEATLENEGREENRHWVDVVLPEDEEAFPVVVELRSRSSRGLRSPTCDPVPRSATAVIRDETYLRINPRVRCLSEDETHQFEAEYASADPSARPVWSVTDGSISQNGLFVPGEAEEVTITAHLEGTDVTDSVRVRVGHCECFYDVSVAGLANGTMGDFMGITALYADGMLLIEFDHESNPYIHNIVAEVPGPFPTVVPASGSIWLNELYYGPGPLATMYDDSTSVLTITRWTPQNYIEGVLRAYAPVGVLGLPPNEQIFSAATYVEVYFMTPVRTVGSPLRGLFVKCPLRREEGSLI</sequence>
<evidence type="ECO:0008006" key="3">
    <source>
        <dbReference type="Google" id="ProtNLM"/>
    </source>
</evidence>
<dbReference type="PROSITE" id="PS51257">
    <property type="entry name" value="PROKAR_LIPOPROTEIN"/>
    <property type="match status" value="1"/>
</dbReference>
<evidence type="ECO:0000313" key="1">
    <source>
        <dbReference type="EMBL" id="RVU41552.1"/>
    </source>
</evidence>
<comment type="caution">
    <text evidence="1">The sequence shown here is derived from an EMBL/GenBank/DDBJ whole genome shotgun (WGS) entry which is preliminary data.</text>
</comment>
<dbReference type="RefSeq" id="WP_127781156.1">
    <property type="nucleotide sequence ID" value="NZ_SADD01000015.1"/>
</dbReference>
<reference evidence="1 2" key="1">
    <citation type="submission" date="2019-01" db="EMBL/GenBank/DDBJ databases">
        <title>Lujinxingia litoralis gen. nov., sp. nov. and Lujinxingia sediminis gen. nov., sp. nov., new members in the order Bradymonadales, isolated from coastal sediment.</title>
        <authorList>
            <person name="Li C.-M."/>
        </authorList>
    </citation>
    <scope>NUCLEOTIDE SEQUENCE [LARGE SCALE GENOMIC DNA]</scope>
    <source>
        <strain evidence="1 2">SEH01</strain>
    </source>
</reference>
<protein>
    <recommendedName>
        <fullName evidence="3">Ig-like domain-containing protein</fullName>
    </recommendedName>
</protein>
<accession>A0ABY0CNR1</accession>
<keyword evidence="2" id="KW-1185">Reference proteome</keyword>
<dbReference type="Proteomes" id="UP000282926">
    <property type="component" value="Unassembled WGS sequence"/>
</dbReference>
<name>A0ABY0CNR1_9DELT</name>
<dbReference type="EMBL" id="SADD01000015">
    <property type="protein sequence ID" value="RVU41552.1"/>
    <property type="molecule type" value="Genomic_DNA"/>
</dbReference>
<evidence type="ECO:0000313" key="2">
    <source>
        <dbReference type="Proteomes" id="UP000282926"/>
    </source>
</evidence>
<gene>
    <name evidence="1" type="ORF">EA187_17995</name>
</gene>
<organism evidence="1 2">
    <name type="scientific">Lujinxingia sediminis</name>
    <dbReference type="NCBI Taxonomy" id="2480984"/>
    <lineage>
        <taxon>Bacteria</taxon>
        <taxon>Deltaproteobacteria</taxon>
        <taxon>Bradymonadales</taxon>
        <taxon>Lujinxingiaceae</taxon>
        <taxon>Lujinxingia</taxon>
    </lineage>
</organism>
<proteinExistence type="predicted"/>